<dbReference type="InterPro" id="IPR006059">
    <property type="entry name" value="SBP"/>
</dbReference>
<keyword evidence="3" id="KW-1185">Reference proteome</keyword>
<organism evidence="2 3">
    <name type="scientific">Leucothrix pacifica</name>
    <dbReference type="NCBI Taxonomy" id="1247513"/>
    <lineage>
        <taxon>Bacteria</taxon>
        <taxon>Pseudomonadati</taxon>
        <taxon>Pseudomonadota</taxon>
        <taxon>Gammaproteobacteria</taxon>
        <taxon>Thiotrichales</taxon>
        <taxon>Thiotrichaceae</taxon>
        <taxon>Leucothrix</taxon>
    </lineage>
</organism>
<gene>
    <name evidence="2" type="ORF">DKW60_08730</name>
</gene>
<dbReference type="SUPFAM" id="SSF53850">
    <property type="entry name" value="Periplasmic binding protein-like II"/>
    <property type="match status" value="1"/>
</dbReference>
<dbReference type="RefSeq" id="WP_109837273.1">
    <property type="nucleotide sequence ID" value="NZ_QGKM01000018.1"/>
</dbReference>
<evidence type="ECO:0000313" key="3">
    <source>
        <dbReference type="Proteomes" id="UP000245539"/>
    </source>
</evidence>
<feature type="chain" id="PRO_5016268493" description="Carbohydrate ABC transporter substrate-binding protein" evidence="1">
    <location>
        <begin position="26"/>
        <end position="427"/>
    </location>
</feature>
<proteinExistence type="predicted"/>
<dbReference type="Proteomes" id="UP000245539">
    <property type="component" value="Unassembled WGS sequence"/>
</dbReference>
<evidence type="ECO:0000256" key="1">
    <source>
        <dbReference type="SAM" id="SignalP"/>
    </source>
</evidence>
<sequence length="427" mass="48610">MNLFKHSLIITCLSTSLLLTSASQAKQAEVELIHWWNQPGEIDGLNVIKRAVEARGAKFIETRVPSWEKLRSSIISRITSGYAPAATQWLVDEDIFELRSINALEPLPTLLNGNAIKDILLDEVYREVTSKDELLSLPVGIHIQNHTLYNTKIYTELSLPLPTSWEQVLAQAPLIKQAGYVPLAVSNELWQFDILFNAIMMEQLGFARFQQLYQKHQSMKHLREPFIKSMSIFRKLKILSDPEQPYRDWARSARMVGKQQVAMQVMGDFAKAELTNMDLTAGKEFLCSLSPGSNGNMIYAIDSFMMLNVDEPHLQQGQKILLDAALDNEVQIHYSLKKGSIPVTKVAPDKLDVCSRKSYQLWLNTEKKISTFLGVSNPLRSSFFQTMLNKAWYQNDMTSAQLIDELIEIDESTLKTKHRRQGRASLH</sequence>
<protein>
    <recommendedName>
        <fullName evidence="4">Carbohydrate ABC transporter substrate-binding protein</fullName>
    </recommendedName>
</protein>
<comment type="caution">
    <text evidence="2">The sequence shown here is derived from an EMBL/GenBank/DDBJ whole genome shotgun (WGS) entry which is preliminary data.</text>
</comment>
<accession>A0A317CI08</accession>
<evidence type="ECO:0000313" key="2">
    <source>
        <dbReference type="EMBL" id="PWQ98185.1"/>
    </source>
</evidence>
<keyword evidence="1" id="KW-0732">Signal</keyword>
<evidence type="ECO:0008006" key="4">
    <source>
        <dbReference type="Google" id="ProtNLM"/>
    </source>
</evidence>
<dbReference type="Pfam" id="PF01547">
    <property type="entry name" value="SBP_bac_1"/>
    <property type="match status" value="1"/>
</dbReference>
<dbReference type="EMBL" id="QGKM01000018">
    <property type="protein sequence ID" value="PWQ98185.1"/>
    <property type="molecule type" value="Genomic_DNA"/>
</dbReference>
<name>A0A317CI08_9GAMM</name>
<feature type="signal peptide" evidence="1">
    <location>
        <begin position="1"/>
        <end position="25"/>
    </location>
</feature>
<dbReference type="Gene3D" id="3.40.190.10">
    <property type="entry name" value="Periplasmic binding protein-like II"/>
    <property type="match status" value="2"/>
</dbReference>
<reference evidence="2 3" key="1">
    <citation type="submission" date="2018-05" db="EMBL/GenBank/DDBJ databases">
        <title>Leucothrix arctica sp. nov., isolated from Arctic seawater.</title>
        <authorList>
            <person name="Choi A."/>
            <person name="Baek K."/>
        </authorList>
    </citation>
    <scope>NUCLEOTIDE SEQUENCE [LARGE SCALE GENOMIC DNA]</scope>
    <source>
        <strain evidence="2 3">JCM 18388</strain>
    </source>
</reference>
<dbReference type="OrthoDB" id="7317090at2"/>
<dbReference type="AlphaFoldDB" id="A0A317CI08"/>